<keyword evidence="5" id="KW-0732">Signal</keyword>
<comment type="similarity">
    <text evidence="3">Belongs to the glycosyl hydrolase 26 family.</text>
</comment>
<name>A0ABP4FPK0_9ACTN</name>
<sequence>MAHRQRRRRTTWPGLLMAAFLVSGVASPVPSHAAEPDDDGRTNPPPAAAPALGAYLDYGPTGVRRIAKMQKWLGGTELRVGHTYLPGDVWENIEGKPSFLADWAAWRKAKKDRMFVLNVPMLEHHEKRARDKTVRRELRRGARGSYDKHFATLARRLVRLGVPDTVIVLGWEMNGVTYRHRCGPDPASWRKYWRRIVTAMRSVPGQKFRFDFAPNRGRDDIPWTSCYPGDDVVDILGMDSYDQPPAKTFDEQVNEPYGLRKHVEFAAEHGKVISYPEWGLFRHGDNPEYVRRMLHWFDTYKPLYNTVTDYCPHGVWQCAKNPESSKVFRSTLYGQAGKPPAPAEPPPTEPGRPTPGEPGPVPPGPGPPTDPADPWVPEDPWAPEDPWLPEEPWVPEDPWAPEEPAEDCEPMNLGSWIERWLGGPLCVPFTWQGLDRGDRDF</sequence>
<keyword evidence="2 3" id="KW-0326">Glycosidase</keyword>
<evidence type="ECO:0000256" key="2">
    <source>
        <dbReference type="ARBA" id="ARBA00023295"/>
    </source>
</evidence>
<dbReference type="PROSITE" id="PS51764">
    <property type="entry name" value="GH26"/>
    <property type="match status" value="1"/>
</dbReference>
<dbReference type="InterPro" id="IPR017853">
    <property type="entry name" value="GH"/>
</dbReference>
<dbReference type="SUPFAM" id="SSF51445">
    <property type="entry name" value="(Trans)glycosidases"/>
    <property type="match status" value="1"/>
</dbReference>
<dbReference type="RefSeq" id="WP_344281336.1">
    <property type="nucleotide sequence ID" value="NZ_BAAAKV010000054.1"/>
</dbReference>
<evidence type="ECO:0000259" key="6">
    <source>
        <dbReference type="PROSITE" id="PS51764"/>
    </source>
</evidence>
<feature type="active site" description="Proton donor" evidence="3">
    <location>
        <position position="172"/>
    </location>
</feature>
<organism evidence="7 8">
    <name type="scientific">Streptomyces hebeiensis</name>
    <dbReference type="NCBI Taxonomy" id="229486"/>
    <lineage>
        <taxon>Bacteria</taxon>
        <taxon>Bacillati</taxon>
        <taxon>Actinomycetota</taxon>
        <taxon>Actinomycetes</taxon>
        <taxon>Kitasatosporales</taxon>
        <taxon>Streptomycetaceae</taxon>
        <taxon>Streptomyces</taxon>
    </lineage>
</organism>
<evidence type="ECO:0000313" key="8">
    <source>
        <dbReference type="Proteomes" id="UP001501371"/>
    </source>
</evidence>
<accession>A0ABP4FPK0</accession>
<keyword evidence="8" id="KW-1185">Reference proteome</keyword>
<keyword evidence="1 3" id="KW-0378">Hydrolase</keyword>
<evidence type="ECO:0000256" key="3">
    <source>
        <dbReference type="PROSITE-ProRule" id="PRU01100"/>
    </source>
</evidence>
<dbReference type="InterPro" id="IPR022790">
    <property type="entry name" value="GH26_dom"/>
</dbReference>
<dbReference type="EMBL" id="BAAAKV010000054">
    <property type="protein sequence ID" value="GAA1187741.1"/>
    <property type="molecule type" value="Genomic_DNA"/>
</dbReference>
<proteinExistence type="inferred from homology"/>
<feature type="domain" description="GH26" evidence="6">
    <location>
        <begin position="4"/>
        <end position="331"/>
    </location>
</feature>
<gene>
    <name evidence="7" type="ORF">GCM10009654_51670</name>
</gene>
<feature type="active site" description="Nucleophile" evidence="3">
    <location>
        <position position="277"/>
    </location>
</feature>
<evidence type="ECO:0000256" key="4">
    <source>
        <dbReference type="SAM" id="MobiDB-lite"/>
    </source>
</evidence>
<evidence type="ECO:0000313" key="7">
    <source>
        <dbReference type="EMBL" id="GAA1187741.1"/>
    </source>
</evidence>
<dbReference type="Proteomes" id="UP001501371">
    <property type="component" value="Unassembled WGS sequence"/>
</dbReference>
<comment type="caution">
    <text evidence="7">The sequence shown here is derived from an EMBL/GenBank/DDBJ whole genome shotgun (WGS) entry which is preliminary data.</text>
</comment>
<feature type="chain" id="PRO_5046735532" evidence="5">
    <location>
        <begin position="34"/>
        <end position="441"/>
    </location>
</feature>
<feature type="compositionally biased region" description="Pro residues" evidence="4">
    <location>
        <begin position="339"/>
        <end position="371"/>
    </location>
</feature>
<feature type="region of interest" description="Disordered" evidence="4">
    <location>
        <begin position="333"/>
        <end position="411"/>
    </location>
</feature>
<feature type="signal peptide" evidence="5">
    <location>
        <begin position="1"/>
        <end position="33"/>
    </location>
</feature>
<dbReference type="Pfam" id="PF02156">
    <property type="entry name" value="Glyco_hydro_26"/>
    <property type="match status" value="1"/>
</dbReference>
<dbReference type="GO" id="GO:0016787">
    <property type="term" value="F:hydrolase activity"/>
    <property type="evidence" value="ECO:0007669"/>
    <property type="project" value="UniProtKB-KW"/>
</dbReference>
<evidence type="ECO:0000256" key="1">
    <source>
        <dbReference type="ARBA" id="ARBA00022801"/>
    </source>
</evidence>
<feature type="region of interest" description="Disordered" evidence="4">
    <location>
        <begin position="29"/>
        <end position="48"/>
    </location>
</feature>
<evidence type="ECO:0000256" key="5">
    <source>
        <dbReference type="SAM" id="SignalP"/>
    </source>
</evidence>
<protein>
    <submittedName>
        <fullName evidence="7">Glycosyl hydrolase</fullName>
    </submittedName>
</protein>
<reference evidence="8" key="1">
    <citation type="journal article" date="2019" name="Int. J. Syst. Evol. Microbiol.">
        <title>The Global Catalogue of Microorganisms (GCM) 10K type strain sequencing project: providing services to taxonomists for standard genome sequencing and annotation.</title>
        <authorList>
            <consortium name="The Broad Institute Genomics Platform"/>
            <consortium name="The Broad Institute Genome Sequencing Center for Infectious Disease"/>
            <person name="Wu L."/>
            <person name="Ma J."/>
        </authorList>
    </citation>
    <scope>NUCLEOTIDE SEQUENCE [LARGE SCALE GENOMIC DNA]</scope>
    <source>
        <strain evidence="8">JCM 12696</strain>
    </source>
</reference>
<feature type="compositionally biased region" description="Acidic residues" evidence="4">
    <location>
        <begin position="399"/>
        <end position="409"/>
    </location>
</feature>
<dbReference type="Gene3D" id="3.20.20.80">
    <property type="entry name" value="Glycosidases"/>
    <property type="match status" value="1"/>
</dbReference>